<accession>A0AAJ7UEJ1</accession>
<dbReference type="Gene3D" id="1.20.1070.10">
    <property type="entry name" value="Rhodopsin 7-helix transmembrane proteins"/>
    <property type="match status" value="1"/>
</dbReference>
<evidence type="ECO:0000256" key="7">
    <source>
        <dbReference type="SAM" id="MobiDB-lite"/>
    </source>
</evidence>
<evidence type="ECO:0000313" key="11">
    <source>
        <dbReference type="RefSeq" id="XP_032834986.1"/>
    </source>
</evidence>
<feature type="domain" description="G-protein coupled receptors family 1 profile" evidence="9">
    <location>
        <begin position="48"/>
        <end position="383"/>
    </location>
</feature>
<keyword evidence="6" id="KW-0297">G-protein coupled receptor</keyword>
<evidence type="ECO:0000259" key="9">
    <source>
        <dbReference type="PROSITE" id="PS50262"/>
    </source>
</evidence>
<dbReference type="KEGG" id="pmrn:116957132"/>
<dbReference type="GO" id="GO:0005549">
    <property type="term" value="F:odorant binding"/>
    <property type="evidence" value="ECO:0007669"/>
    <property type="project" value="TreeGrafter"/>
</dbReference>
<feature type="transmembrane region" description="Helical" evidence="8">
    <location>
        <begin position="33"/>
        <end position="54"/>
    </location>
</feature>
<evidence type="ECO:0000256" key="5">
    <source>
        <dbReference type="ARBA" id="ARBA00023224"/>
    </source>
</evidence>
<dbReference type="GO" id="GO:0004984">
    <property type="term" value="F:olfactory receptor activity"/>
    <property type="evidence" value="ECO:0007669"/>
    <property type="project" value="InterPro"/>
</dbReference>
<name>A0AAJ7UEJ1_PETMA</name>
<reference evidence="11" key="1">
    <citation type="submission" date="2025-08" db="UniProtKB">
        <authorList>
            <consortium name="RefSeq"/>
        </authorList>
    </citation>
    <scope>IDENTIFICATION</scope>
    <source>
        <tissue evidence="11">Sperm</tissue>
    </source>
</reference>
<dbReference type="GO" id="GO:0004930">
    <property type="term" value="F:G protein-coupled receptor activity"/>
    <property type="evidence" value="ECO:0007669"/>
    <property type="project" value="UniProtKB-KW"/>
</dbReference>
<evidence type="ECO:0000256" key="4">
    <source>
        <dbReference type="ARBA" id="ARBA00023136"/>
    </source>
</evidence>
<feature type="transmembrane region" description="Helical" evidence="8">
    <location>
        <begin position="147"/>
        <end position="169"/>
    </location>
</feature>
<dbReference type="SUPFAM" id="SSF81321">
    <property type="entry name" value="Family A G protein-coupled receptor-like"/>
    <property type="match status" value="1"/>
</dbReference>
<dbReference type="PRINTS" id="PR00237">
    <property type="entry name" value="GPCRRHODOPSN"/>
</dbReference>
<keyword evidence="4 8" id="KW-0472">Membrane</keyword>
<dbReference type="SMART" id="SM01381">
    <property type="entry name" value="7TM_GPCR_Srsx"/>
    <property type="match status" value="1"/>
</dbReference>
<sequence>MESNSSSSSSSFGPGTLIMIAGLLREPAGTRPLVFTVVLLLYAVALVGNLLLCAAIYRDPRLHRPMFILLANLAISDVVGCSATLPRIMRDLAAPNLITVGECVAQVLAIHFYRALECFVLSAMALDRYAAVCRPLRYHAAATNGRALAANAAAAAAALVLLAALGAMVRRLALPECMRPPASASASASATAATMESAHCDNTALTAMSCVDGRPNNAYGVVEALLTVGLSLAVVAFSYGSIVYEVAVAARRGHGGGGGGGGGGGSGGRGGQSGGGGSGPGGGGIGGSGGAGGRGGGGGGGGGGRGRGCCGISTPSATFDRGRDKALRTCVTHLLVLAVFYVPVVFVILYNRVDKPAVIPGAVRQGLGCVFYAVPPALNPVIYGLRTGAIRRAVASMRPPWLRGPRCRRLRAAPVVMPWSGSGGHG</sequence>
<dbReference type="RefSeq" id="XP_032834986.1">
    <property type="nucleotide sequence ID" value="XM_032979095.1"/>
</dbReference>
<dbReference type="GO" id="GO:0016020">
    <property type="term" value="C:membrane"/>
    <property type="evidence" value="ECO:0007669"/>
    <property type="project" value="UniProtKB-SubCell"/>
</dbReference>
<evidence type="ECO:0000256" key="2">
    <source>
        <dbReference type="ARBA" id="ARBA00022692"/>
    </source>
</evidence>
<keyword evidence="5 6" id="KW-0807">Transducer</keyword>
<dbReference type="AlphaFoldDB" id="A0AAJ7UEJ1"/>
<feature type="transmembrane region" description="Helical" evidence="8">
    <location>
        <begin position="105"/>
        <end position="126"/>
    </location>
</feature>
<gene>
    <name evidence="11" type="primary">LOC116957132</name>
</gene>
<feature type="transmembrane region" description="Helical" evidence="8">
    <location>
        <begin position="330"/>
        <end position="350"/>
    </location>
</feature>
<comment type="similarity">
    <text evidence="6">Belongs to the G-protein coupled receptor 1 family.</text>
</comment>
<feature type="transmembrane region" description="Helical" evidence="8">
    <location>
        <begin position="224"/>
        <end position="244"/>
    </location>
</feature>
<keyword evidence="2 6" id="KW-0812">Transmembrane</keyword>
<keyword evidence="3 8" id="KW-1133">Transmembrane helix</keyword>
<protein>
    <submittedName>
        <fullName evidence="11">Olfactory receptor 51I2-like</fullName>
    </submittedName>
</protein>
<dbReference type="Proteomes" id="UP001318040">
    <property type="component" value="Chromosome 70"/>
</dbReference>
<dbReference type="InterPro" id="IPR000276">
    <property type="entry name" value="GPCR_Rhodpsn"/>
</dbReference>
<dbReference type="Pfam" id="PF13853">
    <property type="entry name" value="7tm_4"/>
    <property type="match status" value="2"/>
</dbReference>
<dbReference type="InterPro" id="IPR000725">
    <property type="entry name" value="Olfact_rcpt"/>
</dbReference>
<feature type="region of interest" description="Disordered" evidence="7">
    <location>
        <begin position="255"/>
        <end position="299"/>
    </location>
</feature>
<organism evidence="10 11">
    <name type="scientific">Petromyzon marinus</name>
    <name type="common">Sea lamprey</name>
    <dbReference type="NCBI Taxonomy" id="7757"/>
    <lineage>
        <taxon>Eukaryota</taxon>
        <taxon>Metazoa</taxon>
        <taxon>Chordata</taxon>
        <taxon>Craniata</taxon>
        <taxon>Vertebrata</taxon>
        <taxon>Cyclostomata</taxon>
        <taxon>Hyperoartia</taxon>
        <taxon>Petromyzontiformes</taxon>
        <taxon>Petromyzontidae</taxon>
        <taxon>Petromyzon</taxon>
    </lineage>
</organism>
<evidence type="ECO:0000256" key="3">
    <source>
        <dbReference type="ARBA" id="ARBA00022989"/>
    </source>
</evidence>
<evidence type="ECO:0000256" key="1">
    <source>
        <dbReference type="ARBA" id="ARBA00004141"/>
    </source>
</evidence>
<evidence type="ECO:0000256" key="6">
    <source>
        <dbReference type="RuleBase" id="RU000688"/>
    </source>
</evidence>
<dbReference type="PANTHER" id="PTHR26451">
    <property type="entry name" value="G_PROTEIN_RECEP_F1_2 DOMAIN-CONTAINING PROTEIN"/>
    <property type="match status" value="1"/>
</dbReference>
<keyword evidence="6" id="KW-0675">Receptor</keyword>
<dbReference type="InterPro" id="IPR052921">
    <property type="entry name" value="GPCR1_Superfamily_Member"/>
</dbReference>
<keyword evidence="10" id="KW-1185">Reference proteome</keyword>
<evidence type="ECO:0000313" key="10">
    <source>
        <dbReference type="Proteomes" id="UP001318040"/>
    </source>
</evidence>
<comment type="subcellular location">
    <subcellularLocation>
        <location evidence="1">Membrane</location>
        <topology evidence="1">Multi-pass membrane protein</topology>
    </subcellularLocation>
</comment>
<feature type="transmembrane region" description="Helical" evidence="8">
    <location>
        <begin position="66"/>
        <end position="85"/>
    </location>
</feature>
<dbReference type="InterPro" id="IPR017452">
    <property type="entry name" value="GPCR_Rhodpsn_7TM"/>
</dbReference>
<dbReference type="PANTHER" id="PTHR26451:SF897">
    <property type="entry name" value="TRACE AMINE-ASSOCIATED RECEPTOR 5-LIKE"/>
    <property type="match status" value="1"/>
</dbReference>
<proteinExistence type="inferred from homology"/>
<evidence type="ECO:0000256" key="8">
    <source>
        <dbReference type="SAM" id="Phobius"/>
    </source>
</evidence>
<dbReference type="PROSITE" id="PS00237">
    <property type="entry name" value="G_PROTEIN_RECEP_F1_1"/>
    <property type="match status" value="1"/>
</dbReference>
<dbReference type="PROSITE" id="PS50262">
    <property type="entry name" value="G_PROTEIN_RECEP_F1_2"/>
    <property type="match status" value="1"/>
</dbReference>